<feature type="domain" description="SusD-like N-terminal" evidence="8">
    <location>
        <begin position="102"/>
        <end position="245"/>
    </location>
</feature>
<dbReference type="PROSITE" id="PS51257">
    <property type="entry name" value="PROKAR_LIPOPROTEIN"/>
    <property type="match status" value="1"/>
</dbReference>
<evidence type="ECO:0000256" key="6">
    <source>
        <dbReference type="SAM" id="SignalP"/>
    </source>
</evidence>
<evidence type="ECO:0000256" key="2">
    <source>
        <dbReference type="ARBA" id="ARBA00006275"/>
    </source>
</evidence>
<dbReference type="InterPro" id="IPR011990">
    <property type="entry name" value="TPR-like_helical_dom_sf"/>
</dbReference>
<evidence type="ECO:0000259" key="8">
    <source>
        <dbReference type="Pfam" id="PF14322"/>
    </source>
</evidence>
<dbReference type="Gene3D" id="1.25.40.390">
    <property type="match status" value="1"/>
</dbReference>
<keyword evidence="3 6" id="KW-0732">Signal</keyword>
<dbReference type="AlphaFoldDB" id="A0AAP2CF79"/>
<dbReference type="EMBL" id="JAHCMY010000002">
    <property type="protein sequence ID" value="MBS9523471.1"/>
    <property type="molecule type" value="Genomic_DNA"/>
</dbReference>
<keyword evidence="4" id="KW-0472">Membrane</keyword>
<evidence type="ECO:0000313" key="10">
    <source>
        <dbReference type="Proteomes" id="UP001319104"/>
    </source>
</evidence>
<keyword evidence="10" id="KW-1185">Reference proteome</keyword>
<name>A0AAP2CF79_9BACT</name>
<organism evidence="9 10">
    <name type="scientific">Litoribacter ruber</name>
    <dbReference type="NCBI Taxonomy" id="702568"/>
    <lineage>
        <taxon>Bacteria</taxon>
        <taxon>Pseudomonadati</taxon>
        <taxon>Bacteroidota</taxon>
        <taxon>Cytophagia</taxon>
        <taxon>Cytophagales</taxon>
        <taxon>Cyclobacteriaceae</taxon>
        <taxon>Litoribacter</taxon>
    </lineage>
</organism>
<dbReference type="SUPFAM" id="SSF48452">
    <property type="entry name" value="TPR-like"/>
    <property type="match status" value="1"/>
</dbReference>
<evidence type="ECO:0000256" key="3">
    <source>
        <dbReference type="ARBA" id="ARBA00022729"/>
    </source>
</evidence>
<evidence type="ECO:0000256" key="4">
    <source>
        <dbReference type="ARBA" id="ARBA00023136"/>
    </source>
</evidence>
<feature type="signal peptide" evidence="6">
    <location>
        <begin position="1"/>
        <end position="27"/>
    </location>
</feature>
<reference evidence="9 10" key="1">
    <citation type="submission" date="2021-05" db="EMBL/GenBank/DDBJ databases">
        <authorList>
            <person name="Zhang Z.D."/>
            <person name="Osman G."/>
        </authorList>
    </citation>
    <scope>NUCLEOTIDE SEQUENCE [LARGE SCALE GENOMIC DNA]</scope>
    <source>
        <strain evidence="9 10">KCTC 32217</strain>
    </source>
</reference>
<evidence type="ECO:0000259" key="7">
    <source>
        <dbReference type="Pfam" id="PF07980"/>
    </source>
</evidence>
<evidence type="ECO:0000256" key="1">
    <source>
        <dbReference type="ARBA" id="ARBA00004442"/>
    </source>
</evidence>
<dbReference type="Pfam" id="PF07980">
    <property type="entry name" value="SusD_RagB"/>
    <property type="match status" value="1"/>
</dbReference>
<feature type="chain" id="PRO_5042811773" evidence="6">
    <location>
        <begin position="28"/>
        <end position="504"/>
    </location>
</feature>
<evidence type="ECO:0000256" key="5">
    <source>
        <dbReference type="ARBA" id="ARBA00023237"/>
    </source>
</evidence>
<comment type="caution">
    <text evidence="9">The sequence shown here is derived from an EMBL/GenBank/DDBJ whole genome shotgun (WGS) entry which is preliminary data.</text>
</comment>
<dbReference type="GO" id="GO:0009279">
    <property type="term" value="C:cell outer membrane"/>
    <property type="evidence" value="ECO:0007669"/>
    <property type="project" value="UniProtKB-SubCell"/>
</dbReference>
<protein>
    <submittedName>
        <fullName evidence="9">RagB/SusD family nutrient uptake outer membrane protein</fullName>
    </submittedName>
</protein>
<dbReference type="InterPro" id="IPR033985">
    <property type="entry name" value="SusD-like_N"/>
</dbReference>
<evidence type="ECO:0000313" key="9">
    <source>
        <dbReference type="EMBL" id="MBS9523471.1"/>
    </source>
</evidence>
<proteinExistence type="inferred from homology"/>
<accession>A0AAP2CF79</accession>
<comment type="similarity">
    <text evidence="2">Belongs to the SusD family.</text>
</comment>
<feature type="domain" description="RagB/SusD" evidence="7">
    <location>
        <begin position="345"/>
        <end position="504"/>
    </location>
</feature>
<dbReference type="CDD" id="cd08977">
    <property type="entry name" value="SusD"/>
    <property type="match status" value="1"/>
</dbReference>
<dbReference type="Pfam" id="PF14322">
    <property type="entry name" value="SusD-like_3"/>
    <property type="match status" value="1"/>
</dbReference>
<gene>
    <name evidence="9" type="ORF">KI659_05495</name>
</gene>
<dbReference type="InterPro" id="IPR012944">
    <property type="entry name" value="SusD_RagB_dom"/>
</dbReference>
<sequence length="504" mass="55293">MKIIKQRNILTAAISALLLFGSCDVTDQSPVTLVPEEEAFADAGKVLGNILGVYDAAQRGFYLGAPDRGYPFGAASIQQGDMRSGDMYNDQLFYEITYIGGWTPSTANQEGMWIGTYRLINRINVVLEGLQTALANGVIDQEEHDSYRAEMLFLRAFSHWQLVTDFARPYADNPSGNLGVPYRDIPISNTERLDQAADVGRGTVEEVYTRILQDLDEAEQLGTEAGIPFRASRSAAIAFKTRVKLHQLDWAGVLEEAAKLTNFELAATPMAPFDSPDGNPESIFSLNNTAESNPGVNGALPAMYGNPALGGRGLVKISPLIWNEPFWLEEDLRRTELTTSSPDGYYTGKYTGYINRDDPAPLIRYAEVVLNTAEAHARLGDEATALTLLNSVRDRSTPEGTPSYDAGALPDGVIQGIWNEKRVEFLAEGLWWYDIHRLSGMGELPGIPPKAASRSISSIEQYEPGASITLDHSVPYSSHLFVWPIPLQEIVNNPLLAGQQNPGY</sequence>
<comment type="subcellular location">
    <subcellularLocation>
        <location evidence="1">Cell outer membrane</location>
    </subcellularLocation>
</comment>
<dbReference type="RefSeq" id="WP_213944361.1">
    <property type="nucleotide sequence ID" value="NZ_JAHBGI010000008.1"/>
</dbReference>
<keyword evidence="5" id="KW-0998">Cell outer membrane</keyword>
<dbReference type="Proteomes" id="UP001319104">
    <property type="component" value="Unassembled WGS sequence"/>
</dbReference>